<dbReference type="EMBL" id="HF936499">
    <property type="protein sequence ID" value="CCX16687.1"/>
    <property type="molecule type" value="Genomic_DNA"/>
</dbReference>
<dbReference type="Proteomes" id="UP000018144">
    <property type="component" value="Unassembled WGS sequence"/>
</dbReference>
<protein>
    <submittedName>
        <fullName evidence="1">Uncharacterized protein</fullName>
    </submittedName>
</protein>
<gene>
    <name evidence="1" type="ORF">PCON_03428</name>
</gene>
<keyword evidence="2" id="KW-1185">Reference proteome</keyword>
<dbReference type="AlphaFoldDB" id="U4LBT4"/>
<sequence length="45" mass="5285">MDIYLTNLLTAMDSFCNALFYHLHFYHVPFPMSLGPRVPSILNFH</sequence>
<reference evidence="1 2" key="1">
    <citation type="journal article" date="2013" name="PLoS Genet.">
        <title>The genome and development-dependent transcriptomes of Pyronema confluens: a window into fungal evolution.</title>
        <authorList>
            <person name="Traeger S."/>
            <person name="Altegoer F."/>
            <person name="Freitag M."/>
            <person name="Gabaldon T."/>
            <person name="Kempken F."/>
            <person name="Kumar A."/>
            <person name="Marcet-Houben M."/>
            <person name="Poggeler S."/>
            <person name="Stajich J.E."/>
            <person name="Nowrousian M."/>
        </authorList>
    </citation>
    <scope>NUCLEOTIDE SEQUENCE [LARGE SCALE GENOMIC DNA]</scope>
    <source>
        <strain evidence="2">CBS 100304</strain>
        <tissue evidence="1">Vegetative mycelium</tissue>
    </source>
</reference>
<evidence type="ECO:0000313" key="2">
    <source>
        <dbReference type="Proteomes" id="UP000018144"/>
    </source>
</evidence>
<name>U4LBT4_PYROM</name>
<proteinExistence type="predicted"/>
<evidence type="ECO:0000313" key="1">
    <source>
        <dbReference type="EMBL" id="CCX16687.1"/>
    </source>
</evidence>
<organism evidence="1 2">
    <name type="scientific">Pyronema omphalodes (strain CBS 100304)</name>
    <name type="common">Pyronema confluens</name>
    <dbReference type="NCBI Taxonomy" id="1076935"/>
    <lineage>
        <taxon>Eukaryota</taxon>
        <taxon>Fungi</taxon>
        <taxon>Dikarya</taxon>
        <taxon>Ascomycota</taxon>
        <taxon>Pezizomycotina</taxon>
        <taxon>Pezizomycetes</taxon>
        <taxon>Pezizales</taxon>
        <taxon>Pyronemataceae</taxon>
        <taxon>Pyronema</taxon>
    </lineage>
</organism>
<accession>U4LBT4</accession>